<dbReference type="SUPFAM" id="SSF53597">
    <property type="entry name" value="Dihydrofolate reductase-like"/>
    <property type="match status" value="1"/>
</dbReference>
<dbReference type="Proteomes" id="UP000245206">
    <property type="component" value="Unassembled WGS sequence"/>
</dbReference>
<dbReference type="Gene3D" id="3.40.430.10">
    <property type="entry name" value="Dihydrofolate Reductase, subunit A"/>
    <property type="match status" value="1"/>
</dbReference>
<proteinExistence type="predicted"/>
<dbReference type="GO" id="GO:0008703">
    <property type="term" value="F:5-amino-6-(5-phosphoribosylamino)uracil reductase activity"/>
    <property type="evidence" value="ECO:0007669"/>
    <property type="project" value="InterPro"/>
</dbReference>
<dbReference type="InterPro" id="IPR024072">
    <property type="entry name" value="DHFR-like_dom_sf"/>
</dbReference>
<comment type="caution">
    <text evidence="2">The sequence shown here is derived from an EMBL/GenBank/DDBJ whole genome shotgun (WGS) entry which is preliminary data.</text>
</comment>
<dbReference type="AlphaFoldDB" id="A0A2P2DEJ7"/>
<dbReference type="PANTHER" id="PTHR38011">
    <property type="entry name" value="DIHYDROFOLATE REDUCTASE FAMILY PROTEIN (AFU_ORTHOLOGUE AFUA_8G06820)"/>
    <property type="match status" value="1"/>
</dbReference>
<dbReference type="Pfam" id="PF01872">
    <property type="entry name" value="RibD_C"/>
    <property type="match status" value="1"/>
</dbReference>
<protein>
    <submittedName>
        <fullName evidence="2">Dihydrofolate reductase</fullName>
    </submittedName>
</protein>
<dbReference type="EMBL" id="BFAZ01000009">
    <property type="protein sequence ID" value="GBF43047.1"/>
    <property type="molecule type" value="Genomic_DNA"/>
</dbReference>
<evidence type="ECO:0000313" key="3">
    <source>
        <dbReference type="Proteomes" id="UP000245206"/>
    </source>
</evidence>
<dbReference type="RefSeq" id="WP_108960045.1">
    <property type="nucleotide sequence ID" value="NZ_BFAZ01000009.1"/>
</dbReference>
<organism evidence="2 3">
    <name type="scientific">Leptospira ellinghausenii</name>
    <dbReference type="NCBI Taxonomy" id="1917822"/>
    <lineage>
        <taxon>Bacteria</taxon>
        <taxon>Pseudomonadati</taxon>
        <taxon>Spirochaetota</taxon>
        <taxon>Spirochaetia</taxon>
        <taxon>Leptospirales</taxon>
        <taxon>Leptospiraceae</taxon>
        <taxon>Leptospira</taxon>
    </lineage>
</organism>
<keyword evidence="3" id="KW-1185">Reference proteome</keyword>
<name>A0A2P2DEJ7_9LEPT</name>
<sequence>MRKVVFGINVSSDGFYGHTGMVVDDDLHQYFTDFLKQSDQILYGRITYDLMVPFWPDVAKNKSMSSVSNEFADVFTSLGKILFSHTVTKVTDPNTTIATRSLEEEVKFLKKQVGKDICVGSLSIASQLSSLGLIDEYRFVIHPVIVGQGPKLFSDHSLKTTVRLDLIDTKTFSSGNIAHHYKTRREN</sequence>
<dbReference type="PANTHER" id="PTHR38011:SF11">
    <property type="entry name" value="2,5-DIAMINO-6-RIBOSYLAMINO-4(3H)-PYRIMIDINONE 5'-PHOSPHATE REDUCTASE"/>
    <property type="match status" value="1"/>
</dbReference>
<feature type="domain" description="Bacterial bifunctional deaminase-reductase C-terminal" evidence="1">
    <location>
        <begin position="3"/>
        <end position="176"/>
    </location>
</feature>
<accession>A0A2P2DEJ7</accession>
<evidence type="ECO:0000313" key="2">
    <source>
        <dbReference type="EMBL" id="GBF43047.1"/>
    </source>
</evidence>
<dbReference type="GO" id="GO:0009231">
    <property type="term" value="P:riboflavin biosynthetic process"/>
    <property type="evidence" value="ECO:0007669"/>
    <property type="project" value="InterPro"/>
</dbReference>
<dbReference type="InterPro" id="IPR002734">
    <property type="entry name" value="RibDG_C"/>
</dbReference>
<dbReference type="OrthoDB" id="195113at2"/>
<dbReference type="InterPro" id="IPR050765">
    <property type="entry name" value="Riboflavin_Biosynth_HTPR"/>
</dbReference>
<evidence type="ECO:0000259" key="1">
    <source>
        <dbReference type="Pfam" id="PF01872"/>
    </source>
</evidence>
<gene>
    <name evidence="2" type="primary">folA</name>
    <name evidence="2" type="ORF">LPTSP2_23430</name>
</gene>
<reference evidence="3" key="1">
    <citation type="journal article" date="2019" name="Microbiol. Immunol.">
        <title>Molecular and phenotypic characterization of Leptospira johnsonii sp. nov., Leptospira ellinghausenii sp. nov. and Leptospira ryugenii sp. nov. isolated from soil and water in Japan.</title>
        <authorList>
            <person name="Masuzawa T."/>
            <person name="Saito M."/>
            <person name="Nakao R."/>
            <person name="Nikaido Y."/>
            <person name="Matsumoto M."/>
            <person name="Ogawa M."/>
            <person name="Yokoyama M."/>
            <person name="Hidaka Y."/>
            <person name="Tomita J."/>
            <person name="Sakakibara K."/>
            <person name="Suzuki K."/>
            <person name="Yasuda S."/>
            <person name="Sato H."/>
            <person name="Yamaguchi M."/>
            <person name="Yoshida S.I."/>
            <person name="Koizumi N."/>
            <person name="Kawamura Y."/>
        </authorList>
    </citation>
    <scope>NUCLEOTIDE SEQUENCE [LARGE SCALE GENOMIC DNA]</scope>
    <source>
        <strain evidence="3">E18</strain>
    </source>
</reference>